<keyword evidence="7" id="KW-0663">Pyridoxal phosphate</keyword>
<dbReference type="Gene3D" id="3.40.190.10">
    <property type="entry name" value="Periplasmic binding protein-like II"/>
    <property type="match status" value="2"/>
</dbReference>
<evidence type="ECO:0000256" key="9">
    <source>
        <dbReference type="ARBA" id="ARBA00023004"/>
    </source>
</evidence>
<reference evidence="13 14" key="1">
    <citation type="submission" date="2017-06" db="EMBL/GenBank/DDBJ databases">
        <authorList>
            <person name="Kim H.J."/>
            <person name="Triplett B.A."/>
        </authorList>
    </citation>
    <scope>NUCLEOTIDE SEQUENCE [LARGE SCALE GENOMIC DNA]</scope>
    <source>
        <strain evidence="13 14">DSM 44715</strain>
    </source>
</reference>
<evidence type="ECO:0000256" key="8">
    <source>
        <dbReference type="ARBA" id="ARBA00022977"/>
    </source>
</evidence>
<comment type="pathway">
    <text evidence="2">Cofactor biosynthesis; thiamine diphosphate biosynthesis.</text>
</comment>
<evidence type="ECO:0000256" key="3">
    <source>
        <dbReference type="ARBA" id="ARBA00009406"/>
    </source>
</evidence>
<keyword evidence="6" id="KW-0479">Metal-binding</keyword>
<evidence type="ECO:0000256" key="11">
    <source>
        <dbReference type="ARBA" id="ARBA00048179"/>
    </source>
</evidence>
<dbReference type="GO" id="GO:0009228">
    <property type="term" value="P:thiamine biosynthetic process"/>
    <property type="evidence" value="ECO:0007669"/>
    <property type="project" value="UniProtKB-KW"/>
</dbReference>
<evidence type="ECO:0000313" key="13">
    <source>
        <dbReference type="EMBL" id="SNS48451.1"/>
    </source>
</evidence>
<accession>A0A239EVJ0</accession>
<dbReference type="Pfam" id="PF09084">
    <property type="entry name" value="NMT1"/>
    <property type="match status" value="1"/>
</dbReference>
<keyword evidence="14" id="KW-1185">Reference proteome</keyword>
<comment type="function">
    <text evidence="1">Responsible for the formation of the pyrimidine heterocycle in the thiamine biosynthesis pathway. Catalyzes the formation of hydroxymethylpyrimidine phosphate (HMP-P) from histidine and pyridoxal phosphate (PLP). The protein uses PLP and the active site histidine to form HMP-P, generating an inactive enzyme. The enzyme can only undergo a single turnover, which suggests it is a suicide enzyme.</text>
</comment>
<evidence type="ECO:0000256" key="6">
    <source>
        <dbReference type="ARBA" id="ARBA00022723"/>
    </source>
</evidence>
<dbReference type="InterPro" id="IPR027939">
    <property type="entry name" value="NMT1/THI5"/>
</dbReference>
<evidence type="ECO:0000313" key="14">
    <source>
        <dbReference type="Proteomes" id="UP000198318"/>
    </source>
</evidence>
<dbReference type="SUPFAM" id="SSF53850">
    <property type="entry name" value="Periplasmic binding protein-like II"/>
    <property type="match status" value="1"/>
</dbReference>
<evidence type="ECO:0000256" key="5">
    <source>
        <dbReference type="ARBA" id="ARBA00022679"/>
    </source>
</evidence>
<evidence type="ECO:0000256" key="7">
    <source>
        <dbReference type="ARBA" id="ARBA00022898"/>
    </source>
</evidence>
<name>A0A239EVJ0_9ACTN</name>
<dbReference type="Proteomes" id="UP000198318">
    <property type="component" value="Unassembled WGS sequence"/>
</dbReference>
<comment type="subunit">
    <text evidence="4">Homodimer.</text>
</comment>
<comment type="catalytic activity">
    <reaction evidence="11">
        <text>N(6)-(pyridoxal phosphate)-L-lysyl-[4-amino-5-hydroxymethyl-2-methylpyrimidine phosphate synthase] + L-histidyl-[4-amino-5-hydroxymethyl-2-methylpyrimidine phosphate synthase] + 2 Fe(3+) + 4 H2O = L-lysyl-[4-amino-5-hydroxymethyl-2-methylpyrimidine phosphate synthase] + (2S)-2-amino-5-hydroxy-4-oxopentanoyl-[4-amino-5-hydroxymethyl-2-methylpyrimidine phosphate synthase] + 4-amino-2-methyl-5-(phosphooxymethyl)pyrimidine + 3-oxopropanoate + 2 Fe(2+) + 2 H(+)</text>
        <dbReference type="Rhea" id="RHEA:65756"/>
        <dbReference type="Rhea" id="RHEA-COMP:16892"/>
        <dbReference type="Rhea" id="RHEA-COMP:16893"/>
        <dbReference type="Rhea" id="RHEA-COMP:16894"/>
        <dbReference type="Rhea" id="RHEA-COMP:16895"/>
        <dbReference type="ChEBI" id="CHEBI:15377"/>
        <dbReference type="ChEBI" id="CHEBI:15378"/>
        <dbReference type="ChEBI" id="CHEBI:29033"/>
        <dbReference type="ChEBI" id="CHEBI:29034"/>
        <dbReference type="ChEBI" id="CHEBI:29969"/>
        <dbReference type="ChEBI" id="CHEBI:29979"/>
        <dbReference type="ChEBI" id="CHEBI:33190"/>
        <dbReference type="ChEBI" id="CHEBI:58354"/>
        <dbReference type="ChEBI" id="CHEBI:143915"/>
        <dbReference type="ChEBI" id="CHEBI:157692"/>
    </reaction>
    <physiologicalReaction direction="left-to-right" evidence="11">
        <dbReference type="Rhea" id="RHEA:65757"/>
    </physiologicalReaction>
</comment>
<protein>
    <recommendedName>
        <fullName evidence="10">Thiamine pyrimidine synthase</fullName>
    </recommendedName>
</protein>
<dbReference type="PANTHER" id="PTHR31528:SF1">
    <property type="entry name" value="4-AMINO-5-HYDROXYMETHYL-2-METHYLPYRIMIDINE PHOSPHATE SYNTHASE THI11-RELATED"/>
    <property type="match status" value="1"/>
</dbReference>
<evidence type="ECO:0000256" key="1">
    <source>
        <dbReference type="ARBA" id="ARBA00003469"/>
    </source>
</evidence>
<evidence type="ECO:0000259" key="12">
    <source>
        <dbReference type="Pfam" id="PF09084"/>
    </source>
</evidence>
<dbReference type="AlphaFoldDB" id="A0A239EVJ0"/>
<dbReference type="PANTHER" id="PTHR31528">
    <property type="entry name" value="4-AMINO-5-HYDROXYMETHYL-2-METHYLPYRIMIDINE PHOSPHATE SYNTHASE THI11-RELATED"/>
    <property type="match status" value="1"/>
</dbReference>
<dbReference type="GO" id="GO:0046872">
    <property type="term" value="F:metal ion binding"/>
    <property type="evidence" value="ECO:0007669"/>
    <property type="project" value="UniProtKB-KW"/>
</dbReference>
<sequence length="342" mass="35357">MVVAVVLSGGTGRGVAAGAVLGALLMAGAGCGDGRAGGTSLTKVTYRGPFVTSGGDAPLYYADELGYFEEEGLDVAIRDSKGSGQTVTDVGNGGSDFGMAAATNLIMSIDRGQQVVGAATYLGRSSFGFFVPADSGIASIQNLRGRSIAVSALVEQNMYAALAAAGLAKSDVKPVVADANALVTTYVSGKADAMYTVRSFLPQTRRRASNVLMQSDAGFNPPDYVLVVTKKTMRDRPQLVRSFARATLRGFQAAKKDPDAAIKALTKEHPELDPKQSLGVLKAVLGFMCAPTQSGRPYGENAPADWKGTVEALKRTAGLRGTGTYFDNALFKEGGGLGSGTC</sequence>
<organism evidence="13 14">
    <name type="scientific">Actinomadura meyerae</name>
    <dbReference type="NCBI Taxonomy" id="240840"/>
    <lineage>
        <taxon>Bacteria</taxon>
        <taxon>Bacillati</taxon>
        <taxon>Actinomycetota</taxon>
        <taxon>Actinomycetes</taxon>
        <taxon>Streptosporangiales</taxon>
        <taxon>Thermomonosporaceae</taxon>
        <taxon>Actinomadura</taxon>
    </lineage>
</organism>
<comment type="similarity">
    <text evidence="3">Belongs to the NMT1/THI5 family.</text>
</comment>
<dbReference type="GO" id="GO:0016740">
    <property type="term" value="F:transferase activity"/>
    <property type="evidence" value="ECO:0007669"/>
    <property type="project" value="UniProtKB-KW"/>
</dbReference>
<evidence type="ECO:0000256" key="10">
    <source>
        <dbReference type="ARBA" id="ARBA00033171"/>
    </source>
</evidence>
<dbReference type="InterPro" id="IPR015168">
    <property type="entry name" value="SsuA/THI5"/>
</dbReference>
<dbReference type="EMBL" id="FZOR01000005">
    <property type="protein sequence ID" value="SNS48451.1"/>
    <property type="molecule type" value="Genomic_DNA"/>
</dbReference>
<evidence type="ECO:0000256" key="4">
    <source>
        <dbReference type="ARBA" id="ARBA00011738"/>
    </source>
</evidence>
<evidence type="ECO:0000256" key="2">
    <source>
        <dbReference type="ARBA" id="ARBA00004948"/>
    </source>
</evidence>
<keyword evidence="8" id="KW-0784">Thiamine biosynthesis</keyword>
<keyword evidence="5" id="KW-0808">Transferase</keyword>
<gene>
    <name evidence="13" type="ORF">SAMN05443665_100513</name>
</gene>
<feature type="domain" description="SsuA/THI5-like" evidence="12">
    <location>
        <begin position="57"/>
        <end position="261"/>
    </location>
</feature>
<proteinExistence type="inferred from homology"/>
<keyword evidence="9" id="KW-0408">Iron</keyword>